<sequence>MANFNTGNVSNPYSTSPGLFPAATQNMVIQGSLQSVTNLPLTANHGDTYIIGGVLYMWMHGSWANLGAPGGPMGHSGSYEPPKEIIESKLIWKGISVTLYSEEDIKALFFNQYALTKDDMAFFQMTYPDEFKAFREQWAEKWAIERAKEEFDEWELDYYEKSQEEITREVFGRGARWIGWNHWLKHQVFFKFLEHRVERGIDIDSRASFYLKTKMDSSWETDKMVKANIDPETGDLASIEIPGIGIKGLRARLVVTENSCTYECDGVKTHLSEMFDDPWRPTFEELDMFQMLYGDEQMLIDMNREFFGVTRKLDKAAGSNTLSVFFPMKDK</sequence>
<keyword evidence="2" id="KW-1185">Reference proteome</keyword>
<dbReference type="KEGG" id="vg:26523249"/>
<dbReference type="Proteomes" id="UP000202736">
    <property type="component" value="Segment"/>
</dbReference>
<organism evidence="1 2">
    <name type="scientific">Cronobacter phage PBES 02</name>
    <dbReference type="NCBI Taxonomy" id="1684115"/>
    <lineage>
        <taxon>Viruses</taxon>
        <taxon>Duplodnaviria</taxon>
        <taxon>Heunggongvirae</taxon>
        <taxon>Uroviricota</taxon>
        <taxon>Caudoviricetes</taxon>
        <taxon>Vequintavirinae</taxon>
        <taxon>Certrevirus</taxon>
        <taxon>Certrevirus PBES02</taxon>
    </lineage>
</organism>
<dbReference type="RefSeq" id="YP_009188894.1">
    <property type="nucleotide sequence ID" value="NC_028672.1"/>
</dbReference>
<accession>A0A0K1YAJ1</accession>
<evidence type="ECO:0000313" key="2">
    <source>
        <dbReference type="Proteomes" id="UP000202736"/>
    </source>
</evidence>
<dbReference type="EMBL" id="KT353109">
    <property type="protein sequence ID" value="AKY03933.1"/>
    <property type="molecule type" value="Genomic_DNA"/>
</dbReference>
<protein>
    <recommendedName>
        <fullName evidence="3">Virion structural protein</fullName>
    </recommendedName>
</protein>
<gene>
    <name evidence="1" type="ORF">ADU18_0029</name>
</gene>
<reference evidence="1 2" key="1">
    <citation type="submission" date="2015-07" db="EMBL/GenBank/DDBJ databases">
        <title>Complete genome of Cronobacter phage PBES 02.</title>
        <authorList>
            <person name="Myung H."/>
        </authorList>
    </citation>
    <scope>NUCLEOTIDE SEQUENCE [LARGE SCALE GENOMIC DNA]</scope>
</reference>
<evidence type="ECO:0008006" key="3">
    <source>
        <dbReference type="Google" id="ProtNLM"/>
    </source>
</evidence>
<name>A0A0K1YAJ1_9CAUD</name>
<evidence type="ECO:0000313" key="1">
    <source>
        <dbReference type="EMBL" id="AKY03933.1"/>
    </source>
</evidence>
<dbReference type="GeneID" id="26523249"/>
<proteinExistence type="predicted"/>